<dbReference type="EMBL" id="JAIVGD010000001">
    <property type="protein sequence ID" value="KAH0781218.1"/>
    <property type="molecule type" value="Genomic_DNA"/>
</dbReference>
<comment type="caution">
    <text evidence="1">The sequence shown here is derived from an EMBL/GenBank/DDBJ whole genome shotgun (WGS) entry which is preliminary data.</text>
</comment>
<evidence type="ECO:0000313" key="1">
    <source>
        <dbReference type="EMBL" id="KAH0781218.1"/>
    </source>
</evidence>
<proteinExistence type="predicted"/>
<reference evidence="1 2" key="1">
    <citation type="journal article" date="2021" name="bioRxiv">
        <title>Chromosome-scale and haplotype-resolved genome assembly of a tetraploid potato cultivar.</title>
        <authorList>
            <person name="Sun H."/>
            <person name="Jiao W.-B."/>
            <person name="Krause K."/>
            <person name="Campoy J.A."/>
            <person name="Goel M."/>
            <person name="Folz-Donahue K."/>
            <person name="Kukat C."/>
            <person name="Huettel B."/>
            <person name="Schneeberger K."/>
        </authorList>
    </citation>
    <scope>NUCLEOTIDE SEQUENCE [LARGE SCALE GENOMIC DNA]</scope>
    <source>
        <strain evidence="1">SolTubOtavaFocal</strain>
        <tissue evidence="1">Leaves</tissue>
    </source>
</reference>
<dbReference type="Proteomes" id="UP000826656">
    <property type="component" value="Unassembled WGS sequence"/>
</dbReference>
<sequence>MDVIPNPLKLVLCQPFEPYLLESILQSSLESHVNGERLVRSPAHSSHSLPERR</sequence>
<protein>
    <submittedName>
        <fullName evidence="1">Uncharacterized protein</fullName>
    </submittedName>
</protein>
<evidence type="ECO:0000313" key="2">
    <source>
        <dbReference type="Proteomes" id="UP000826656"/>
    </source>
</evidence>
<name>A0ABQ7WKJ2_SOLTU</name>
<accession>A0ABQ7WKJ2</accession>
<gene>
    <name evidence="1" type="ORF">KY290_000816</name>
</gene>
<organism evidence="1 2">
    <name type="scientific">Solanum tuberosum</name>
    <name type="common">Potato</name>
    <dbReference type="NCBI Taxonomy" id="4113"/>
    <lineage>
        <taxon>Eukaryota</taxon>
        <taxon>Viridiplantae</taxon>
        <taxon>Streptophyta</taxon>
        <taxon>Embryophyta</taxon>
        <taxon>Tracheophyta</taxon>
        <taxon>Spermatophyta</taxon>
        <taxon>Magnoliopsida</taxon>
        <taxon>eudicotyledons</taxon>
        <taxon>Gunneridae</taxon>
        <taxon>Pentapetalae</taxon>
        <taxon>asterids</taxon>
        <taxon>lamiids</taxon>
        <taxon>Solanales</taxon>
        <taxon>Solanaceae</taxon>
        <taxon>Solanoideae</taxon>
        <taxon>Solaneae</taxon>
        <taxon>Solanum</taxon>
    </lineage>
</organism>
<keyword evidence="2" id="KW-1185">Reference proteome</keyword>